<keyword evidence="4" id="KW-1185">Reference proteome</keyword>
<accession>A0ABW2GZC5</accession>
<sequence>MSPLPPFRQVALCLLAVGVLLRQAQPFLWEAYGPDRLGYPLALLVGFLLPLLAALVLPYAAYEWFARRHRSRPASFMVRDGGFDAPVSALAGRRIIMFGLLAFAVPVTESGDHGRQPLTDHLMLPLGVMLLLVGGTMVADALRPGPVVRLTPDHLILGGWRRTLVRWDAVARGDALPPAPGDTTFYVREIQPGRVRWHNLPVDLSHVNTVFLIAAVHHYTFHPEHRAAIGTEAELARLRAALSVGGPADPSGSARSRESAASPR</sequence>
<keyword evidence="2" id="KW-1133">Transmembrane helix</keyword>
<evidence type="ECO:0000256" key="2">
    <source>
        <dbReference type="SAM" id="Phobius"/>
    </source>
</evidence>
<evidence type="ECO:0000313" key="4">
    <source>
        <dbReference type="Proteomes" id="UP001596392"/>
    </source>
</evidence>
<protein>
    <recommendedName>
        <fullName evidence="5">PH (Pleckstrin Homology) domain-containing protein</fullName>
    </recommendedName>
</protein>
<evidence type="ECO:0008006" key="5">
    <source>
        <dbReference type="Google" id="ProtNLM"/>
    </source>
</evidence>
<feature type="transmembrane region" description="Helical" evidence="2">
    <location>
        <begin position="123"/>
        <end position="142"/>
    </location>
</feature>
<dbReference type="Proteomes" id="UP001596392">
    <property type="component" value="Unassembled WGS sequence"/>
</dbReference>
<keyword evidence="2" id="KW-0812">Transmembrane</keyword>
<evidence type="ECO:0000256" key="1">
    <source>
        <dbReference type="SAM" id="MobiDB-lite"/>
    </source>
</evidence>
<gene>
    <name evidence="3" type="ORF">ACFQO7_16420</name>
</gene>
<name>A0ABW2GZC5_9ACTN</name>
<dbReference type="EMBL" id="JBHTAC010000014">
    <property type="protein sequence ID" value="MFC7244057.1"/>
    <property type="molecule type" value="Genomic_DNA"/>
</dbReference>
<evidence type="ECO:0000313" key="3">
    <source>
        <dbReference type="EMBL" id="MFC7244057.1"/>
    </source>
</evidence>
<keyword evidence="2" id="KW-0472">Membrane</keyword>
<dbReference type="RefSeq" id="WP_376807128.1">
    <property type="nucleotide sequence ID" value="NZ_JBHTAC010000014.1"/>
</dbReference>
<feature type="compositionally biased region" description="Low complexity" evidence="1">
    <location>
        <begin position="251"/>
        <end position="264"/>
    </location>
</feature>
<reference evidence="4" key="1">
    <citation type="journal article" date="2019" name="Int. J. Syst. Evol. Microbiol.">
        <title>The Global Catalogue of Microorganisms (GCM) 10K type strain sequencing project: providing services to taxonomists for standard genome sequencing and annotation.</title>
        <authorList>
            <consortium name="The Broad Institute Genomics Platform"/>
            <consortium name="The Broad Institute Genome Sequencing Center for Infectious Disease"/>
            <person name="Wu L."/>
            <person name="Ma J."/>
        </authorList>
    </citation>
    <scope>NUCLEOTIDE SEQUENCE [LARGE SCALE GENOMIC DNA]</scope>
    <source>
        <strain evidence="4">CGMCC 1.9106</strain>
    </source>
</reference>
<comment type="caution">
    <text evidence="3">The sequence shown here is derived from an EMBL/GenBank/DDBJ whole genome shotgun (WGS) entry which is preliminary data.</text>
</comment>
<organism evidence="3 4">
    <name type="scientific">Catellatospora aurea</name>
    <dbReference type="NCBI Taxonomy" id="1337874"/>
    <lineage>
        <taxon>Bacteria</taxon>
        <taxon>Bacillati</taxon>
        <taxon>Actinomycetota</taxon>
        <taxon>Actinomycetes</taxon>
        <taxon>Micromonosporales</taxon>
        <taxon>Micromonosporaceae</taxon>
        <taxon>Catellatospora</taxon>
    </lineage>
</organism>
<feature type="region of interest" description="Disordered" evidence="1">
    <location>
        <begin position="245"/>
        <end position="264"/>
    </location>
</feature>
<feature type="transmembrane region" description="Helical" evidence="2">
    <location>
        <begin position="83"/>
        <end position="103"/>
    </location>
</feature>
<feature type="transmembrane region" description="Helical" evidence="2">
    <location>
        <begin position="40"/>
        <end position="62"/>
    </location>
</feature>
<proteinExistence type="predicted"/>